<proteinExistence type="predicted"/>
<gene>
    <name evidence="1" type="ORF">Sylvanvirus23_7</name>
</gene>
<organism evidence="1">
    <name type="scientific">Sylvanvirus sp</name>
    <dbReference type="NCBI Taxonomy" id="2487774"/>
    <lineage>
        <taxon>Viruses</taxon>
    </lineage>
</organism>
<name>A0A3G5AIP4_9VIRU</name>
<accession>A0A3G5AIP4</accession>
<evidence type="ECO:0000313" key="1">
    <source>
        <dbReference type="EMBL" id="AYV87082.1"/>
    </source>
</evidence>
<dbReference type="EMBL" id="MK072529">
    <property type="protein sequence ID" value="AYV87082.1"/>
    <property type="molecule type" value="Genomic_DNA"/>
</dbReference>
<sequence length="508" mass="57512">MSAIGPIHTLSTISPISSSVSFDFTQWVLTHQLDYELWRNINRMYTYSIIGTAPISNLRGPENTLRLPGPIHERLSRAYQLQAYHFNRDGLFAAPSPVALGQFGLFTWIELPEDIEISDYGGRIWVEHELELYFANYPEILLKKQRYLWTLLSDGGRGPGGHIIENKDVESKIAYTLVADPTDCKGDLFNVRLTNNLTPLINEPPLDQLANCISDFRENVPVIPRLTKKTKTSSKQLSEEEQAYFDSNPVATVFIVTCRPIRPFSELLMLYEPEANIHNGQGTYDTRDYLVGQGCGTNTVNAIHNINNLSELKSQETKVLQQYQQSRERELQRFRDLALSSEFKSSGWIRPREQVDPQTRYITWIWPQLIVMTTTSSSPNVSSLSTSSVSSTSSTQAQAPYMILAATSIAKNMKLPILGLTMTEVEMTARLEEGGSQNAFLIQNRAGYLDGSPEYRPYNHCGGDGAFIWVWIRPASSYARANMEYSADGYFISKRKIEAYEQLTTFFD</sequence>
<protein>
    <submittedName>
        <fullName evidence="1">Uncharacterized protein</fullName>
    </submittedName>
</protein>
<reference evidence="1" key="1">
    <citation type="submission" date="2018-10" db="EMBL/GenBank/DDBJ databases">
        <title>Hidden diversity of soil giant viruses.</title>
        <authorList>
            <person name="Schulz F."/>
            <person name="Alteio L."/>
            <person name="Goudeau D."/>
            <person name="Ryan E.M."/>
            <person name="Malmstrom R.R."/>
            <person name="Blanchard J."/>
            <person name="Woyke T."/>
        </authorList>
    </citation>
    <scope>NUCLEOTIDE SEQUENCE</scope>
    <source>
        <strain evidence="1">SYV1</strain>
    </source>
</reference>